<organism evidence="2 3">
    <name type="scientific">Claviceps africana</name>
    <dbReference type="NCBI Taxonomy" id="83212"/>
    <lineage>
        <taxon>Eukaryota</taxon>
        <taxon>Fungi</taxon>
        <taxon>Dikarya</taxon>
        <taxon>Ascomycota</taxon>
        <taxon>Pezizomycotina</taxon>
        <taxon>Sordariomycetes</taxon>
        <taxon>Hypocreomycetidae</taxon>
        <taxon>Hypocreales</taxon>
        <taxon>Clavicipitaceae</taxon>
        <taxon>Claviceps</taxon>
    </lineage>
</organism>
<name>A0A8K0NLV8_9HYPO</name>
<dbReference type="PIRSF" id="PIRSF038021">
    <property type="entry name" value="UCP038021_RWDD2"/>
    <property type="match status" value="1"/>
</dbReference>
<dbReference type="InterPro" id="IPR010541">
    <property type="entry name" value="Prp3_C"/>
</dbReference>
<dbReference type="InterPro" id="IPR017359">
    <property type="entry name" value="Phi-like"/>
</dbReference>
<protein>
    <recommendedName>
        <fullName evidence="1">Small nuclear ribonucleoprotein Prp3 C-terminal domain-containing protein</fullName>
    </recommendedName>
</protein>
<dbReference type="InterPro" id="IPR059181">
    <property type="entry name" value="RWDD2A-B_C"/>
</dbReference>
<dbReference type="InterPro" id="IPR016135">
    <property type="entry name" value="UBQ-conjugating_enzyme/RWD"/>
</dbReference>
<dbReference type="OrthoDB" id="432412at2759"/>
<evidence type="ECO:0000259" key="1">
    <source>
        <dbReference type="Pfam" id="PF06544"/>
    </source>
</evidence>
<comment type="caution">
    <text evidence="2">The sequence shown here is derived from an EMBL/GenBank/DDBJ whole genome shotgun (WGS) entry which is preliminary data.</text>
</comment>
<accession>A0A8K0NLV8</accession>
<keyword evidence="3" id="KW-1185">Reference proteome</keyword>
<sequence>MSPRMLSQDLVEQQLAQIDLLMAMFPGEDTVSLSEEATTSLETWKSLQSHATDELPPNVSPSVPVLLTLELDAHEAVTKTFQLDITIPFFTGNAERPDADEPPCPGVRLVQPAWMSKAEAAAISAAAPKDQDLLSMIQYFQDGASRHLLPPAVPTTAAVSRNQAETDAQPLVRTWFYFPSISTRSKRADIVHYAPAYGLTGFLLSGKPGVLCLEGTALHVDAYMKFIKTESWSDIPAHHKKVTERFREHGVTRAFADMQEITDTLGERRGERANRGDMRLLEAWLVQRGLGDAFIKVFI</sequence>
<dbReference type="PANTHER" id="PTHR15955">
    <property type="entry name" value="RWD DOMAIN CONTAINING PROTEIN 2"/>
    <property type="match status" value="1"/>
</dbReference>
<reference evidence="2" key="1">
    <citation type="journal article" date="2020" name="bioRxiv">
        <title>Whole genome comparisons of ergot fungi reveals the divergence and evolution of species within the genus Claviceps are the result of varying mechanisms driving genome evolution and host range expansion.</title>
        <authorList>
            <person name="Wyka S.A."/>
            <person name="Mondo S.J."/>
            <person name="Liu M."/>
            <person name="Dettman J."/>
            <person name="Nalam V."/>
            <person name="Broders K.D."/>
        </authorList>
    </citation>
    <scope>NUCLEOTIDE SEQUENCE</scope>
    <source>
        <strain evidence="2">CCC 489</strain>
    </source>
</reference>
<dbReference type="CDD" id="cd24163">
    <property type="entry name" value="RWDD2_C"/>
    <property type="match status" value="1"/>
</dbReference>
<dbReference type="SUPFAM" id="SSF54495">
    <property type="entry name" value="UBC-like"/>
    <property type="match status" value="1"/>
</dbReference>
<gene>
    <name evidence="2" type="ORF">E4U42_001862</name>
</gene>
<dbReference type="PANTHER" id="PTHR15955:SF10">
    <property type="entry name" value="DUF1115 DOMAIN PROTEIN (AFU_ORTHOLOGUE AFUA_5G14750)"/>
    <property type="match status" value="1"/>
</dbReference>
<dbReference type="Gene3D" id="3.10.110.10">
    <property type="entry name" value="Ubiquitin Conjugating Enzyme"/>
    <property type="match status" value="1"/>
</dbReference>
<dbReference type="Pfam" id="PF06544">
    <property type="entry name" value="Prp3_C"/>
    <property type="match status" value="1"/>
</dbReference>
<proteinExistence type="predicted"/>
<evidence type="ECO:0000313" key="3">
    <source>
        <dbReference type="Proteomes" id="UP000811619"/>
    </source>
</evidence>
<dbReference type="Proteomes" id="UP000811619">
    <property type="component" value="Unassembled WGS sequence"/>
</dbReference>
<feature type="domain" description="Small nuclear ribonucleoprotein Prp3 C-terminal" evidence="1">
    <location>
        <begin position="174"/>
        <end position="255"/>
    </location>
</feature>
<dbReference type="EMBL" id="SRPY01000016">
    <property type="protein sequence ID" value="KAG5930347.1"/>
    <property type="molecule type" value="Genomic_DNA"/>
</dbReference>
<evidence type="ECO:0000313" key="2">
    <source>
        <dbReference type="EMBL" id="KAG5930347.1"/>
    </source>
</evidence>
<dbReference type="AlphaFoldDB" id="A0A8K0NLV8"/>